<accession>A0A8H3DXL7</accession>
<evidence type="ECO:0000313" key="2">
    <source>
        <dbReference type="Proteomes" id="UP000663827"/>
    </source>
</evidence>
<name>A0A8H3DXL7_9AGAM</name>
<organism evidence="1 2">
    <name type="scientific">Rhizoctonia solani</name>
    <dbReference type="NCBI Taxonomy" id="456999"/>
    <lineage>
        <taxon>Eukaryota</taxon>
        <taxon>Fungi</taxon>
        <taxon>Dikarya</taxon>
        <taxon>Basidiomycota</taxon>
        <taxon>Agaricomycotina</taxon>
        <taxon>Agaricomycetes</taxon>
        <taxon>Cantharellales</taxon>
        <taxon>Ceratobasidiaceae</taxon>
        <taxon>Rhizoctonia</taxon>
    </lineage>
</organism>
<evidence type="ECO:0000313" key="1">
    <source>
        <dbReference type="EMBL" id="CAE7089036.1"/>
    </source>
</evidence>
<dbReference type="Proteomes" id="UP000663827">
    <property type="component" value="Unassembled WGS sequence"/>
</dbReference>
<proteinExistence type="predicted"/>
<protein>
    <submittedName>
        <fullName evidence="1">Uncharacterized protein</fullName>
    </submittedName>
</protein>
<dbReference type="AlphaFoldDB" id="A0A8H3DXL7"/>
<reference evidence="1" key="1">
    <citation type="submission" date="2021-01" db="EMBL/GenBank/DDBJ databases">
        <authorList>
            <person name="Kaushik A."/>
        </authorList>
    </citation>
    <scope>NUCLEOTIDE SEQUENCE</scope>
    <source>
        <strain evidence="1">AG5</strain>
    </source>
</reference>
<dbReference type="EMBL" id="CAJNJQ010000611">
    <property type="protein sequence ID" value="CAE7089036.1"/>
    <property type="molecule type" value="Genomic_DNA"/>
</dbReference>
<gene>
    <name evidence="1" type="ORF">RDB_LOCUS30365</name>
</gene>
<comment type="caution">
    <text evidence="1">The sequence shown here is derived from an EMBL/GenBank/DDBJ whole genome shotgun (WGS) entry which is preliminary data.</text>
</comment>
<sequence length="464" mass="51796">MEILLYQSTTTRMKATRYEAKTCLIRDVDKLRQRLAGLRNCAPYPDGGVQTEIRALIEVAENRVKVNVHPQYANLMDIFLRDMATTRTREIEQLKEQRRQDVRRRLEDDGWKEPDWTFPEFVAHKWASLVDGPQALTERAWQKLYPRLVPYLDMGWILGLYVWSDDVAPLSQRLAPSASIVVKLPHSQAHTLSTNLDHFTQVVGSESTENGLVFDTLGFRSAGRGGVEVRNVTAATIHAKIKDDNLHIQDARITKLLQLESEAGLLVGLVTLVHQEESPSPVQIDARNALGTVSIDAILEYPTHPKTTPHFDINLYSMLSPAIAHIRDPRGTNSLASGTLSTLPIIQVNVTSQYAMAQASIPVTYHGSMELSSEYAAIATNDRASGLPGRKVSWTERMGMVYRGAVEWTAGEAPRQIGMVTISTQFAIARLMLLGLMDAHTDRWYAEGTEIAYNSPVARTGIRL</sequence>